<evidence type="ECO:0000313" key="2">
    <source>
        <dbReference type="Proteomes" id="UP000176944"/>
    </source>
</evidence>
<protein>
    <submittedName>
        <fullName evidence="1">Uncharacterized protein</fullName>
    </submittedName>
</protein>
<reference evidence="2" key="1">
    <citation type="submission" date="2016-10" db="EMBL/GenBank/DDBJ databases">
        <title>Comparative genomics uncovers the prolific and rare metabolic potential of the cyanobacterial genus Moorea.</title>
        <authorList>
            <person name="Leao T."/>
            <person name="Castelao G."/>
            <person name="Korobeynikov A."/>
            <person name="Monroe E.A."/>
            <person name="Podell S."/>
            <person name="Glukhov E."/>
            <person name="Allen E."/>
            <person name="Gerwick W.H."/>
            <person name="Gerwick L."/>
        </authorList>
    </citation>
    <scope>NUCLEOTIDE SEQUENCE [LARGE SCALE GENOMIC DNA]</scope>
    <source>
        <strain evidence="2">JHB</strain>
    </source>
</reference>
<evidence type="ECO:0000313" key="1">
    <source>
        <dbReference type="EMBL" id="AOY83623.1"/>
    </source>
</evidence>
<organism evidence="1 2">
    <name type="scientific">Moorena producens (strain JHB)</name>
    <dbReference type="NCBI Taxonomy" id="1454205"/>
    <lineage>
        <taxon>Bacteria</taxon>
        <taxon>Bacillati</taxon>
        <taxon>Cyanobacteriota</taxon>
        <taxon>Cyanophyceae</taxon>
        <taxon>Coleofasciculales</taxon>
        <taxon>Coleofasciculaceae</taxon>
        <taxon>Moorena</taxon>
    </lineage>
</organism>
<name>A0A1D9G7T0_MOOP1</name>
<proteinExistence type="predicted"/>
<dbReference type="EMBL" id="CP017708">
    <property type="protein sequence ID" value="AOY83623.1"/>
    <property type="molecule type" value="Genomic_DNA"/>
</dbReference>
<dbReference type="AlphaFoldDB" id="A0A1D9G7T0"/>
<accession>A0A1D9G7T0</accession>
<sequence length="71" mass="8028">MGFAHADILAKTSRMITVEISRPRPDTKSEIMVRGFSSRQLKIYSHVLFDTVDQLTDGRTYTKLGTKPSNL</sequence>
<dbReference type="Proteomes" id="UP000176944">
    <property type="component" value="Chromosome"/>
</dbReference>
<gene>
    <name evidence="1" type="ORF">BJP36_30620</name>
</gene>